<organism evidence="2">
    <name type="scientific">mine drainage metagenome</name>
    <dbReference type="NCBI Taxonomy" id="410659"/>
    <lineage>
        <taxon>unclassified sequences</taxon>
        <taxon>metagenomes</taxon>
        <taxon>ecological metagenomes</taxon>
    </lineage>
</organism>
<comment type="caution">
    <text evidence="2">The sequence shown here is derived from an EMBL/GenBank/DDBJ whole genome shotgun (WGS) entry which is preliminary data.</text>
</comment>
<dbReference type="InterPro" id="IPR025587">
    <property type="entry name" value="DUF4351"/>
</dbReference>
<evidence type="ECO:0000313" key="2">
    <source>
        <dbReference type="EMBL" id="EQD34068.1"/>
    </source>
</evidence>
<dbReference type="PANTHER" id="PTHR34613:SF1">
    <property type="entry name" value="SLL6017 PROTEIN"/>
    <property type="match status" value="1"/>
</dbReference>
<gene>
    <name evidence="2" type="ORF">B1A_18874</name>
</gene>
<reference evidence="2" key="1">
    <citation type="submission" date="2013-08" db="EMBL/GenBank/DDBJ databases">
        <authorList>
            <person name="Mendez C."/>
            <person name="Richter M."/>
            <person name="Ferrer M."/>
            <person name="Sanchez J."/>
        </authorList>
    </citation>
    <scope>NUCLEOTIDE SEQUENCE</scope>
</reference>
<feature type="domain" description="DUF4351" evidence="1">
    <location>
        <begin position="286"/>
        <end position="338"/>
    </location>
</feature>
<proteinExistence type="predicted"/>
<accession>T0YLW1</accession>
<dbReference type="PANTHER" id="PTHR34613">
    <property type="entry name" value="SLL0800 PROTEIN"/>
    <property type="match status" value="1"/>
</dbReference>
<reference evidence="2" key="2">
    <citation type="journal article" date="2014" name="ISME J.">
        <title>Microbial stratification in low pH oxic and suboxic macroscopic growths along an acid mine drainage.</title>
        <authorList>
            <person name="Mendez-Garcia C."/>
            <person name="Mesa V."/>
            <person name="Sprenger R.R."/>
            <person name="Richter M."/>
            <person name="Diez M.S."/>
            <person name="Solano J."/>
            <person name="Bargiela R."/>
            <person name="Golyshina O.V."/>
            <person name="Manteca A."/>
            <person name="Ramos J.L."/>
            <person name="Gallego J.R."/>
            <person name="Llorente I."/>
            <person name="Martins Dos Santos V.A."/>
            <person name="Jensen O.N."/>
            <person name="Pelaez A.I."/>
            <person name="Sanchez J."/>
            <person name="Ferrer M."/>
        </authorList>
    </citation>
    <scope>NUCLEOTIDE SEQUENCE</scope>
</reference>
<protein>
    <recommendedName>
        <fullName evidence="1">DUF4351 domain-containing protein</fullName>
    </recommendedName>
</protein>
<name>T0YLW1_9ZZZZ</name>
<dbReference type="EMBL" id="AUZX01013923">
    <property type="protein sequence ID" value="EQD34068.1"/>
    <property type="molecule type" value="Genomic_DNA"/>
</dbReference>
<evidence type="ECO:0000259" key="1">
    <source>
        <dbReference type="Pfam" id="PF14261"/>
    </source>
</evidence>
<dbReference type="Pfam" id="PF14261">
    <property type="entry name" value="DUF4351"/>
    <property type="match status" value="1"/>
</dbReference>
<dbReference type="AlphaFoldDB" id="T0YLW1"/>
<sequence>MVCAHFCTNAQAMATGDARRLGYPARQSRLWLPRSGSVPSRLHEDLLRLFQNRPALAAEVARWALHAELPEFAEARIDSANLNDLRPAEYRADCVVVLLREQPVLGIIVEAQLGRDEEKAFTWPAYVCNLRSRIRCPVCLLVLTADDGVARWAARTIDLGGGNRFAPWVLSLSDIPEISDDAQAKADPELAVLSAVAHGGDEDFEKSARIARSATAALLDLDADRSLMYHDMVLASLSEAAREVLQAMIPDKYEFKSDFAKHYFGLGQAQGLSQGEAQGRAEGQAEGLVQGRAELVLRLLARRFGEVPQAVQTSLRHADIEALDRIGERLLTARSLAEALDPR</sequence>